<evidence type="ECO:0000256" key="1">
    <source>
        <dbReference type="SAM" id="Phobius"/>
    </source>
</evidence>
<reference evidence="3 4" key="1">
    <citation type="submission" date="2014-07" db="EMBL/GenBank/DDBJ databases">
        <title>Expanding our view of genomic diversity in Candidatus Accumulibacter clades.</title>
        <authorList>
            <person name="Skennerton C.T."/>
            <person name="Barr J.J."/>
            <person name="Slater F.R."/>
            <person name="Bond P.L."/>
            <person name="Tyson G.W."/>
        </authorList>
    </citation>
    <scope>NUCLEOTIDE SEQUENCE [LARGE SCALE GENOMIC DNA]</scope>
    <source>
        <strain evidence="4">SK-01</strain>
    </source>
</reference>
<comment type="caution">
    <text evidence="3">The sequence shown here is derived from an EMBL/GenBank/DDBJ whole genome shotgun (WGS) entry which is preliminary data.</text>
</comment>
<dbReference type="Pfam" id="PF13565">
    <property type="entry name" value="HTH_32"/>
    <property type="match status" value="1"/>
</dbReference>
<dbReference type="STRING" id="1457154.CAPSK01_002500"/>
<accession>A0A084XZL8</accession>
<dbReference type="Gene3D" id="3.30.420.10">
    <property type="entry name" value="Ribonuclease H-like superfamily/Ribonuclease H"/>
    <property type="match status" value="1"/>
</dbReference>
<organism evidence="3 4">
    <name type="scientific">Candidatus Accumulibacter vicinus</name>
    <dbReference type="NCBI Taxonomy" id="2954382"/>
    <lineage>
        <taxon>Bacteria</taxon>
        <taxon>Pseudomonadati</taxon>
        <taxon>Pseudomonadota</taxon>
        <taxon>Betaproteobacteria</taxon>
        <taxon>Candidatus Accumulibacter</taxon>
    </lineage>
</organism>
<dbReference type="InterPro" id="IPR012337">
    <property type="entry name" value="RNaseH-like_sf"/>
</dbReference>
<dbReference type="Proteomes" id="UP000019812">
    <property type="component" value="Unassembled WGS sequence"/>
</dbReference>
<dbReference type="SUPFAM" id="SSF53098">
    <property type="entry name" value="Ribonuclease H-like"/>
    <property type="match status" value="1"/>
</dbReference>
<gene>
    <name evidence="3" type="ORF">CAPSK01_002500</name>
</gene>
<dbReference type="InterPro" id="IPR047655">
    <property type="entry name" value="Transpos_IS630-like"/>
</dbReference>
<dbReference type="SUPFAM" id="SSF46689">
    <property type="entry name" value="Homeodomain-like"/>
    <property type="match status" value="1"/>
</dbReference>
<dbReference type="NCBIfam" id="NF033545">
    <property type="entry name" value="transpos_IS630"/>
    <property type="match status" value="1"/>
</dbReference>
<evidence type="ECO:0000313" key="3">
    <source>
        <dbReference type="EMBL" id="KFB67912.1"/>
    </source>
</evidence>
<proteinExistence type="predicted"/>
<dbReference type="GO" id="GO:0003676">
    <property type="term" value="F:nucleic acid binding"/>
    <property type="evidence" value="ECO:0007669"/>
    <property type="project" value="InterPro"/>
</dbReference>
<evidence type="ECO:0000313" key="4">
    <source>
        <dbReference type="Proteomes" id="UP000019812"/>
    </source>
</evidence>
<dbReference type="AlphaFoldDB" id="A0A084XZL8"/>
<dbReference type="RefSeq" id="WP_273703537.1">
    <property type="nucleotide sequence ID" value="NZ_JDSS02000024.1"/>
</dbReference>
<dbReference type="EMBL" id="JDSS02000024">
    <property type="protein sequence ID" value="KFB67912.1"/>
    <property type="molecule type" value="Genomic_DNA"/>
</dbReference>
<dbReference type="PANTHER" id="PTHR46564">
    <property type="entry name" value="TRANSPOSASE"/>
    <property type="match status" value="1"/>
</dbReference>
<dbReference type="InterPro" id="IPR038717">
    <property type="entry name" value="Tc1-like_DDE_dom"/>
</dbReference>
<keyword evidence="1" id="KW-0812">Transmembrane</keyword>
<dbReference type="InterPro" id="IPR036397">
    <property type="entry name" value="RNaseH_sf"/>
</dbReference>
<protein>
    <submittedName>
        <fullName evidence="3">Transposase</fullName>
    </submittedName>
</protein>
<dbReference type="InterPro" id="IPR009057">
    <property type="entry name" value="Homeodomain-like_sf"/>
</dbReference>
<dbReference type="Pfam" id="PF13358">
    <property type="entry name" value="DDE_3"/>
    <property type="match status" value="1"/>
</dbReference>
<feature type="transmembrane region" description="Helical" evidence="1">
    <location>
        <begin position="233"/>
        <end position="254"/>
    </location>
</feature>
<feature type="transmembrane region" description="Helical" evidence="1">
    <location>
        <begin position="209"/>
        <end position="227"/>
    </location>
</feature>
<sequence length="334" mass="38147">MSRQAKTVTLSEEERRRLAWIEERGSDWRERRRARTVLLLDQGRSIDAVVAQQRIHRETVACHRDAWLARSFQGLRDLPRSGAPRKLSETHKQVLCAWAKEEACTAPQLKIRLSDEQGVQGSVWRVQRALKEKKYVWKRTRHSLRKKRDEAKFREAQVAIAELVEKSKRGEIKLAYVDESGFAHAQPNRNAWTEKGEVHLITAERGKRLNVLAAWISTGALFSAMFWETTTAAAFAGFLGLLLKSVGGPLTVILDNASIHKAKAIQPVLALLKQQGLTLIFLPPYSPELNRIELLWHKMKHEWMTFKARTSEMLEADVGKILDGFGSDCRMTFC</sequence>
<evidence type="ECO:0000259" key="2">
    <source>
        <dbReference type="Pfam" id="PF13358"/>
    </source>
</evidence>
<name>A0A084XZL8_9PROT</name>
<keyword evidence="1" id="KW-1133">Transmembrane helix</keyword>
<dbReference type="PANTHER" id="PTHR46564:SF1">
    <property type="entry name" value="TRANSPOSASE"/>
    <property type="match status" value="1"/>
</dbReference>
<keyword evidence="1" id="KW-0472">Membrane</keyword>
<feature type="domain" description="Tc1-like transposase DDE" evidence="2">
    <location>
        <begin position="174"/>
        <end position="308"/>
    </location>
</feature>